<feature type="transmembrane region" description="Helical" evidence="7">
    <location>
        <begin position="180"/>
        <end position="198"/>
    </location>
</feature>
<dbReference type="CDD" id="cd10336">
    <property type="entry name" value="SLC6sbd_Tyt1-Like"/>
    <property type="match status" value="1"/>
</dbReference>
<keyword evidence="2 6" id="KW-0813">Transport</keyword>
<keyword evidence="9" id="KW-1185">Reference proteome</keyword>
<dbReference type="PANTHER" id="PTHR42948:SF1">
    <property type="entry name" value="TRANSPORTER"/>
    <property type="match status" value="1"/>
</dbReference>
<dbReference type="SUPFAM" id="SSF161070">
    <property type="entry name" value="SNF-like"/>
    <property type="match status" value="1"/>
</dbReference>
<dbReference type="NCBIfam" id="NF037979">
    <property type="entry name" value="Na_transp"/>
    <property type="match status" value="1"/>
</dbReference>
<dbReference type="GO" id="GO:0016020">
    <property type="term" value="C:membrane"/>
    <property type="evidence" value="ECO:0007669"/>
    <property type="project" value="UniProtKB-SubCell"/>
</dbReference>
<dbReference type="Proteomes" id="UP000288279">
    <property type="component" value="Unassembled WGS sequence"/>
</dbReference>
<comment type="caution">
    <text evidence="8">The sequence shown here is derived from an EMBL/GenBank/DDBJ whole genome shotgun (WGS) entry which is preliminary data.</text>
</comment>
<protein>
    <recommendedName>
        <fullName evidence="6">Transporter</fullName>
    </recommendedName>
</protein>
<dbReference type="RefSeq" id="WP_126825113.1">
    <property type="nucleotide sequence ID" value="NZ_PIQG01000001.1"/>
</dbReference>
<feature type="transmembrane region" description="Helical" evidence="7">
    <location>
        <begin position="433"/>
        <end position="454"/>
    </location>
</feature>
<reference evidence="8 9" key="1">
    <citation type="journal article" date="2011" name="Front. Microbiol.">
        <title>Genomic signatures of strain selection and enhancement in Bacillus atrophaeus var. globigii, a historical biowarfare simulant.</title>
        <authorList>
            <person name="Gibbons H.S."/>
            <person name="Broomall S.M."/>
            <person name="McNew L.A."/>
            <person name="Daligault H."/>
            <person name="Chapman C."/>
            <person name="Bruce D."/>
            <person name="Karavis M."/>
            <person name="Krepps M."/>
            <person name="McGregor P.A."/>
            <person name="Hong C."/>
            <person name="Park K.H."/>
            <person name="Akmal A."/>
            <person name="Feldman A."/>
            <person name="Lin J.S."/>
            <person name="Chang W.E."/>
            <person name="Higgs B.W."/>
            <person name="Demirev P."/>
            <person name="Lindquist J."/>
            <person name="Liem A."/>
            <person name="Fochler E."/>
            <person name="Read T.D."/>
            <person name="Tapia R."/>
            <person name="Johnson S."/>
            <person name="Bishop-Lilly K.A."/>
            <person name="Detter C."/>
            <person name="Han C."/>
            <person name="Sozhamannan S."/>
            <person name="Rosenzweig C.N."/>
            <person name="Skowronski E.W."/>
        </authorList>
    </citation>
    <scope>NUCLEOTIDE SEQUENCE [LARGE SCALE GENOMIC DNA]</scope>
    <source>
        <strain evidence="8 9">PIT1</strain>
    </source>
</reference>
<dbReference type="PROSITE" id="PS00610">
    <property type="entry name" value="NA_NEUROTRAN_SYMP_1"/>
    <property type="match status" value="1"/>
</dbReference>
<evidence type="ECO:0000313" key="9">
    <source>
        <dbReference type="Proteomes" id="UP000288279"/>
    </source>
</evidence>
<comment type="similarity">
    <text evidence="6">Belongs to the sodium:neurotransmitter symporter (SNF) (TC 2.A.22) family.</text>
</comment>
<sequence>MLGTEISSRWSSRLTFILASTAAAVGLGNIWKFPYITGENGGGAFVLVYLLCIALIGIPVMIAEIIIGRRARHTPGEAAKAVALESGRSSAWQITGWLGMITGFLVLSFYAVIAGWALAYVGEASSGAFIGASITDIEAIFSTLTASAERLTFWHALIILSVILVVGNGVKDGLERTVRFMLPAMLVLLVIIAVYAAIEGDFAATVSFLFAPNFSALTANGVVLALGHAFFSLGLASGIVIMYGAYLPKDTSVVQTTLWIAAADTLVSLLAGFAIFPIVFGSGLEAGAGPGLIFKTLPVAFSQMPGGLLLGSLFFIMLVLAAFTSAVAMIESAVAFVEERFNLGRWAATISAAAVLWLLGQVTIYSFAGASWTQIDWTILGRQLSSWFDVIDYLTGTILLPIGGLILAVFAGWVMRKPFSADEIRTENWAFQLWYFCVKWLAPVAITLIFLQLLGVVSF</sequence>
<evidence type="ECO:0000256" key="2">
    <source>
        <dbReference type="ARBA" id="ARBA00022448"/>
    </source>
</evidence>
<evidence type="ECO:0000313" key="8">
    <source>
        <dbReference type="EMBL" id="RUO79352.1"/>
    </source>
</evidence>
<evidence type="ECO:0000256" key="4">
    <source>
        <dbReference type="ARBA" id="ARBA00022989"/>
    </source>
</evidence>
<evidence type="ECO:0000256" key="7">
    <source>
        <dbReference type="SAM" id="Phobius"/>
    </source>
</evidence>
<evidence type="ECO:0000256" key="3">
    <source>
        <dbReference type="ARBA" id="ARBA00022692"/>
    </source>
</evidence>
<feature type="transmembrane region" description="Helical" evidence="7">
    <location>
        <begin position="308"/>
        <end position="334"/>
    </location>
</feature>
<evidence type="ECO:0000256" key="5">
    <source>
        <dbReference type="ARBA" id="ARBA00023136"/>
    </source>
</evidence>
<proteinExistence type="inferred from homology"/>
<keyword evidence="3 6" id="KW-0812">Transmembrane</keyword>
<keyword evidence="5 7" id="KW-0472">Membrane</keyword>
<keyword evidence="4 7" id="KW-1133">Transmembrane helix</keyword>
<dbReference type="InterPro" id="IPR000175">
    <property type="entry name" value="Na/ntran_symport"/>
</dbReference>
<feature type="transmembrane region" description="Helical" evidence="7">
    <location>
        <begin position="12"/>
        <end position="31"/>
    </location>
</feature>
<feature type="transmembrane region" description="Helical" evidence="7">
    <location>
        <begin position="97"/>
        <end position="119"/>
    </location>
</feature>
<dbReference type="InterPro" id="IPR037272">
    <property type="entry name" value="SNS_sf"/>
</dbReference>
<evidence type="ECO:0000256" key="6">
    <source>
        <dbReference type="RuleBase" id="RU003732"/>
    </source>
</evidence>
<keyword evidence="6" id="KW-0769">Symport</keyword>
<dbReference type="PROSITE" id="PS50267">
    <property type="entry name" value="NA_NEUROTRAN_SYMP_3"/>
    <property type="match status" value="1"/>
</dbReference>
<feature type="transmembrane region" description="Helical" evidence="7">
    <location>
        <begin position="346"/>
        <end position="370"/>
    </location>
</feature>
<name>A0A432ZNC1_9GAMM</name>
<feature type="transmembrane region" description="Helical" evidence="7">
    <location>
        <begin position="218"/>
        <end position="246"/>
    </location>
</feature>
<dbReference type="PANTHER" id="PTHR42948">
    <property type="entry name" value="TRANSPORTER"/>
    <property type="match status" value="1"/>
</dbReference>
<organism evidence="8 9">
    <name type="scientific">Pseudidiomarina taiwanensis</name>
    <dbReference type="NCBI Taxonomy" id="337250"/>
    <lineage>
        <taxon>Bacteria</taxon>
        <taxon>Pseudomonadati</taxon>
        <taxon>Pseudomonadota</taxon>
        <taxon>Gammaproteobacteria</taxon>
        <taxon>Alteromonadales</taxon>
        <taxon>Idiomarinaceae</taxon>
        <taxon>Pseudidiomarina</taxon>
    </lineage>
</organism>
<dbReference type="OrthoDB" id="9762833at2"/>
<feature type="transmembrane region" description="Helical" evidence="7">
    <location>
        <begin position="258"/>
        <end position="280"/>
    </location>
</feature>
<feature type="transmembrane region" description="Helical" evidence="7">
    <location>
        <begin position="390"/>
        <end position="413"/>
    </location>
</feature>
<feature type="transmembrane region" description="Helical" evidence="7">
    <location>
        <begin position="43"/>
        <end position="67"/>
    </location>
</feature>
<accession>A0A432ZNC1</accession>
<gene>
    <name evidence="8" type="ORF">CWI83_02260</name>
</gene>
<dbReference type="Pfam" id="PF00209">
    <property type="entry name" value="SNF"/>
    <property type="match status" value="2"/>
</dbReference>
<dbReference type="AlphaFoldDB" id="A0A432ZNC1"/>
<dbReference type="InterPro" id="IPR047218">
    <property type="entry name" value="YocR/YhdH-like"/>
</dbReference>
<dbReference type="GO" id="GO:0015293">
    <property type="term" value="F:symporter activity"/>
    <property type="evidence" value="ECO:0007669"/>
    <property type="project" value="UniProtKB-KW"/>
</dbReference>
<evidence type="ECO:0000256" key="1">
    <source>
        <dbReference type="ARBA" id="ARBA00004141"/>
    </source>
</evidence>
<feature type="transmembrane region" description="Helical" evidence="7">
    <location>
        <begin position="151"/>
        <end position="168"/>
    </location>
</feature>
<dbReference type="PRINTS" id="PR00176">
    <property type="entry name" value="NANEUSMPORT"/>
</dbReference>
<comment type="subcellular location">
    <subcellularLocation>
        <location evidence="1">Membrane</location>
        <topology evidence="1">Multi-pass membrane protein</topology>
    </subcellularLocation>
</comment>
<dbReference type="EMBL" id="PIQG01000001">
    <property type="protein sequence ID" value="RUO79352.1"/>
    <property type="molecule type" value="Genomic_DNA"/>
</dbReference>